<dbReference type="RefSeq" id="WP_108642113.1">
    <property type="nucleotide sequence ID" value="NZ_QCYG01000012.1"/>
</dbReference>
<dbReference type="OrthoDB" id="529575at2"/>
<reference evidence="2 3" key="1">
    <citation type="submission" date="2018-04" db="EMBL/GenBank/DDBJ databases">
        <title>Pelagivirga bohaiensis gen. nov., sp. nov., a bacterium isolated from the Bohai Sea.</title>
        <authorList>
            <person name="Ji X."/>
        </authorList>
    </citation>
    <scope>NUCLEOTIDE SEQUENCE [LARGE SCALE GENOMIC DNA]</scope>
    <source>
        <strain evidence="2 3">BH-SD16</strain>
    </source>
</reference>
<dbReference type="Pfam" id="PF13391">
    <property type="entry name" value="HNH_2"/>
    <property type="match status" value="1"/>
</dbReference>
<dbReference type="EMBL" id="QCYG01000012">
    <property type="protein sequence ID" value="PVA05266.1"/>
    <property type="molecule type" value="Genomic_DNA"/>
</dbReference>
<proteinExistence type="predicted"/>
<keyword evidence="3" id="KW-1185">Reference proteome</keyword>
<name>A0A2T7FSW7_9RHOB</name>
<evidence type="ECO:0000313" key="3">
    <source>
        <dbReference type="Proteomes" id="UP000244817"/>
    </source>
</evidence>
<accession>A0A2T7FSW7</accession>
<protein>
    <recommendedName>
        <fullName evidence="1">HNH nuclease domain-containing protein</fullName>
    </recommendedName>
</protein>
<evidence type="ECO:0000259" key="1">
    <source>
        <dbReference type="Pfam" id="PF13391"/>
    </source>
</evidence>
<dbReference type="InterPro" id="IPR003615">
    <property type="entry name" value="HNH_nuc"/>
</dbReference>
<feature type="domain" description="HNH nuclease" evidence="1">
    <location>
        <begin position="205"/>
        <end position="255"/>
    </location>
</feature>
<dbReference type="AlphaFoldDB" id="A0A2T7FSW7"/>
<comment type="caution">
    <text evidence="2">The sequence shown here is derived from an EMBL/GenBank/DDBJ whole genome shotgun (WGS) entry which is preliminary data.</text>
</comment>
<sequence>MSDFLLRINGDTRCPERINVPECPDDWAPGVFSAKLIKSAPSTRADGTKAGRPVTGDRVYIWINESGRDSSGGGLTAVAWIDDVIEDNSELRLKTNGLRLLKEFVPFDRAFERSPLAKILIAVKKYRPERIWSLTAEDTDALDDLIAYAGGLQDLDQVDPIARALKQNEDAIEAALPVRKQTWIKPRHGQAEFRRQSLERHGGKCAFTGTGVEEVLEAAHVIPHTGAPEFDRPENNLLLRRDIHALFDLFLISIDPGSGIILVSTQLEGSPYEEMRGKSVDHKLAASALNFHYKHFCKTVTT</sequence>
<evidence type="ECO:0000313" key="2">
    <source>
        <dbReference type="EMBL" id="PVA05266.1"/>
    </source>
</evidence>
<gene>
    <name evidence="2" type="ORF">DC363_15710</name>
</gene>
<organism evidence="2 3">
    <name type="scientific">Thalassorhabdomicrobium marinisediminis</name>
    <dbReference type="NCBI Taxonomy" id="2170577"/>
    <lineage>
        <taxon>Bacteria</taxon>
        <taxon>Pseudomonadati</taxon>
        <taxon>Pseudomonadota</taxon>
        <taxon>Alphaproteobacteria</taxon>
        <taxon>Rhodobacterales</taxon>
        <taxon>Paracoccaceae</taxon>
        <taxon>Thalassorhabdomicrobium</taxon>
    </lineage>
</organism>
<dbReference type="Proteomes" id="UP000244817">
    <property type="component" value="Unassembled WGS sequence"/>
</dbReference>